<dbReference type="PANTHER" id="PTHR31973">
    <property type="entry name" value="POLYPROTEIN, PUTATIVE-RELATED"/>
    <property type="match status" value="1"/>
</dbReference>
<accession>A0ABR0MH41</accession>
<feature type="transmembrane region" description="Helical" evidence="2">
    <location>
        <begin position="393"/>
        <end position="411"/>
    </location>
</feature>
<evidence type="ECO:0000313" key="4">
    <source>
        <dbReference type="Proteomes" id="UP001358586"/>
    </source>
</evidence>
<organism evidence="3 4">
    <name type="scientific">Gossypium arboreum</name>
    <name type="common">Tree cotton</name>
    <name type="synonym">Gossypium nanking</name>
    <dbReference type="NCBI Taxonomy" id="29729"/>
    <lineage>
        <taxon>Eukaryota</taxon>
        <taxon>Viridiplantae</taxon>
        <taxon>Streptophyta</taxon>
        <taxon>Embryophyta</taxon>
        <taxon>Tracheophyta</taxon>
        <taxon>Spermatophyta</taxon>
        <taxon>Magnoliopsida</taxon>
        <taxon>eudicotyledons</taxon>
        <taxon>Gunneridae</taxon>
        <taxon>Pentapetalae</taxon>
        <taxon>rosids</taxon>
        <taxon>malvids</taxon>
        <taxon>Malvales</taxon>
        <taxon>Malvaceae</taxon>
        <taxon>Malvoideae</taxon>
        <taxon>Gossypium</taxon>
    </lineage>
</organism>
<dbReference type="Proteomes" id="UP001358586">
    <property type="component" value="Chromosome 13"/>
</dbReference>
<evidence type="ECO:0000256" key="1">
    <source>
        <dbReference type="SAM" id="MobiDB-lite"/>
    </source>
</evidence>
<keyword evidence="2" id="KW-0472">Membrane</keyword>
<feature type="region of interest" description="Disordered" evidence="1">
    <location>
        <begin position="98"/>
        <end position="124"/>
    </location>
</feature>
<sequence length="637" mass="71362">MSEHISAVIYYDGPRSLEAMVQTHLASESPYLELYIQFSSPNDAFVTSTSTAVRKEYTTHVRDSVSGWQNTKTPVLGSSMEYTTPARHSAEVALFAEPEPVPTIPEDVEGGSDEEKEEDPRFRAYSPPAYMYNVDLSQDDAMEFPDIPHRRRDRTNVSQDHPKMDSDMLASLILPTMKADPKTSVSVLIANISSQLRYTPSYCKVWIAKQKALEKMHGKWDASYNEVWQWYQVLERYVSSCITDLETTPAYYNDRLLRGCQVFKRLFWSFKQCWDAFLYCKPLVQIDARIVVPPAGDLVMGVGRMTHLDIIMNVELFPSPMVEVIVWALLMGPRHHPFFLDLKGPVVLLDKNLLSLLLFRHHCVSMEEHQSTIINGLPPKFDHVVSIITTSRVSFDLQGFLAAVGVLILGVHRDHSAMFVARLAMWLVIATTVMILLMIHYHCSPHNDPPQLASCSLYSGSSIVIAGNGNSAPISHVAFEACMQVGAPTANEGSSISMSSMSNLKLTQWHQRLGHPISATLHNVLRSCNISVPHTNEFTSNCNACTLEKSHRLSFSSTTSVYFAPLDLVITDLWSLSRSVTLSLLNHRRPTATGHRDAANTVVFGDASMTPLRHPEPIRPLSIQSESITTQPVRFND</sequence>
<keyword evidence="4" id="KW-1185">Reference proteome</keyword>
<name>A0ABR0MH41_GOSAR</name>
<evidence type="ECO:0000256" key="2">
    <source>
        <dbReference type="SAM" id="Phobius"/>
    </source>
</evidence>
<feature type="compositionally biased region" description="Polar residues" evidence="1">
    <location>
        <begin position="622"/>
        <end position="637"/>
    </location>
</feature>
<reference evidence="3 4" key="1">
    <citation type="submission" date="2023-03" db="EMBL/GenBank/DDBJ databases">
        <title>WGS of Gossypium arboreum.</title>
        <authorList>
            <person name="Yu D."/>
        </authorList>
    </citation>
    <scope>NUCLEOTIDE SEQUENCE [LARGE SCALE GENOMIC DNA]</scope>
    <source>
        <tissue evidence="3">Leaf</tissue>
    </source>
</reference>
<protein>
    <recommendedName>
        <fullName evidence="5">GAG-pre-integrase domain-containing protein</fullName>
    </recommendedName>
</protein>
<dbReference type="EMBL" id="JARKNE010000013">
    <property type="protein sequence ID" value="KAK5772387.1"/>
    <property type="molecule type" value="Genomic_DNA"/>
</dbReference>
<evidence type="ECO:0000313" key="3">
    <source>
        <dbReference type="EMBL" id="KAK5772387.1"/>
    </source>
</evidence>
<feature type="compositionally biased region" description="Acidic residues" evidence="1">
    <location>
        <begin position="106"/>
        <end position="117"/>
    </location>
</feature>
<keyword evidence="2" id="KW-0812">Transmembrane</keyword>
<proteinExistence type="predicted"/>
<dbReference type="PANTHER" id="PTHR31973:SF195">
    <property type="entry name" value="MUDR FAMILY TRANSPOSASE"/>
    <property type="match status" value="1"/>
</dbReference>
<feature type="region of interest" description="Disordered" evidence="1">
    <location>
        <begin position="615"/>
        <end position="637"/>
    </location>
</feature>
<evidence type="ECO:0008006" key="5">
    <source>
        <dbReference type="Google" id="ProtNLM"/>
    </source>
</evidence>
<comment type="caution">
    <text evidence="3">The sequence shown here is derived from an EMBL/GenBank/DDBJ whole genome shotgun (WGS) entry which is preliminary data.</text>
</comment>
<gene>
    <name evidence="3" type="ORF">PVK06_048675</name>
</gene>
<feature type="transmembrane region" description="Helical" evidence="2">
    <location>
        <begin position="423"/>
        <end position="441"/>
    </location>
</feature>
<keyword evidence="2" id="KW-1133">Transmembrane helix</keyword>